<dbReference type="Pfam" id="PF00528">
    <property type="entry name" value="BPD_transp_1"/>
    <property type="match status" value="1"/>
</dbReference>
<dbReference type="InterPro" id="IPR035906">
    <property type="entry name" value="MetI-like_sf"/>
</dbReference>
<dbReference type="PROSITE" id="PS50928">
    <property type="entry name" value="ABC_TM1"/>
    <property type="match status" value="1"/>
</dbReference>
<feature type="transmembrane region" description="Helical" evidence="6">
    <location>
        <begin position="201"/>
        <end position="220"/>
    </location>
</feature>
<keyword evidence="4 6" id="KW-1133">Transmembrane helix</keyword>
<dbReference type="PANTHER" id="PTHR43496:SF1">
    <property type="entry name" value="POLYGALACTURONAN_RHAMNOGALACTURONAN TRANSPORT SYSTEM PERMEASE PROTEIN YTEP"/>
    <property type="match status" value="1"/>
</dbReference>
<feature type="domain" description="ABC transmembrane type-1" evidence="7">
    <location>
        <begin position="105"/>
        <end position="320"/>
    </location>
</feature>
<evidence type="ECO:0000256" key="6">
    <source>
        <dbReference type="RuleBase" id="RU363032"/>
    </source>
</evidence>
<organism evidence="8 9">
    <name type="scientific">Litchfieldia salsa</name>
    <dbReference type="NCBI Taxonomy" id="930152"/>
    <lineage>
        <taxon>Bacteria</taxon>
        <taxon>Bacillati</taxon>
        <taxon>Bacillota</taxon>
        <taxon>Bacilli</taxon>
        <taxon>Bacillales</taxon>
        <taxon>Bacillaceae</taxon>
        <taxon>Litchfieldia</taxon>
    </lineage>
</organism>
<evidence type="ECO:0000256" key="5">
    <source>
        <dbReference type="ARBA" id="ARBA00023136"/>
    </source>
</evidence>
<keyword evidence="9" id="KW-1185">Reference proteome</keyword>
<gene>
    <name evidence="8" type="ORF">SAMN05216565_101438</name>
</gene>
<dbReference type="PANTHER" id="PTHR43496">
    <property type="entry name" value="PROTEIN LPLB"/>
    <property type="match status" value="1"/>
</dbReference>
<evidence type="ECO:0000256" key="1">
    <source>
        <dbReference type="ARBA" id="ARBA00004141"/>
    </source>
</evidence>
<dbReference type="InterPro" id="IPR000515">
    <property type="entry name" value="MetI-like"/>
</dbReference>
<feature type="transmembrane region" description="Helical" evidence="6">
    <location>
        <begin position="109"/>
        <end position="130"/>
    </location>
</feature>
<feature type="transmembrane region" description="Helical" evidence="6">
    <location>
        <begin position="45"/>
        <end position="63"/>
    </location>
</feature>
<dbReference type="AlphaFoldDB" id="A0A1H0PSC0"/>
<sequence length="333" mass="38744">MDNQPSHYKERMTWMNTDLVVDKNPVLLKKERRKELMRKIKKNKFIYLMILPGILYFLIYKYIPMYGLVIAFQDYKPYLGVMGSEWVGLEHFRRLFSEPDFWMIFNNTLILFGLNLIFFFPIPIILALMLNEVRITAFKRTIQTLIYIPHFMSWVIIVSIGYVMLTLDGGIINGILVALGFEKVNFLLNPDWFRPTYITQVIWREAGWGTIIYLAAMASIDPQLYEAARMDGANRLQQMWRITLPSIKNVIIILLILKIGDVLELGFEHVYLLLNSANREVAEIFDTYVYTAGLKQGQFSYSTAVGFFKGIIGLILVVFVNWVAKKNGQEGIY</sequence>
<dbReference type="STRING" id="930152.SAMN05216565_101438"/>
<keyword evidence="2 6" id="KW-0813">Transport</keyword>
<protein>
    <submittedName>
        <fullName evidence="8">Carbohydrate ABC transporter membrane protein 1, CUT1 family</fullName>
    </submittedName>
</protein>
<keyword evidence="5 6" id="KW-0472">Membrane</keyword>
<evidence type="ECO:0000256" key="3">
    <source>
        <dbReference type="ARBA" id="ARBA00022692"/>
    </source>
</evidence>
<dbReference type="Proteomes" id="UP000199159">
    <property type="component" value="Unassembled WGS sequence"/>
</dbReference>
<evidence type="ECO:0000256" key="4">
    <source>
        <dbReference type="ARBA" id="ARBA00022989"/>
    </source>
</evidence>
<dbReference type="SUPFAM" id="SSF161098">
    <property type="entry name" value="MetI-like"/>
    <property type="match status" value="1"/>
</dbReference>
<dbReference type="GO" id="GO:0005886">
    <property type="term" value="C:plasma membrane"/>
    <property type="evidence" value="ECO:0007669"/>
    <property type="project" value="UniProtKB-SubCell"/>
</dbReference>
<dbReference type="EMBL" id="FNJU01000001">
    <property type="protein sequence ID" value="SDP07700.1"/>
    <property type="molecule type" value="Genomic_DNA"/>
</dbReference>
<evidence type="ECO:0000256" key="2">
    <source>
        <dbReference type="ARBA" id="ARBA00022448"/>
    </source>
</evidence>
<feature type="transmembrane region" description="Helical" evidence="6">
    <location>
        <begin position="151"/>
        <end position="181"/>
    </location>
</feature>
<keyword evidence="3 6" id="KW-0812">Transmembrane</keyword>
<dbReference type="CDD" id="cd06261">
    <property type="entry name" value="TM_PBP2"/>
    <property type="match status" value="1"/>
</dbReference>
<accession>A0A1H0PSC0</accession>
<name>A0A1H0PSC0_9BACI</name>
<proteinExistence type="inferred from homology"/>
<evidence type="ECO:0000313" key="8">
    <source>
        <dbReference type="EMBL" id="SDP07700.1"/>
    </source>
</evidence>
<reference evidence="9" key="1">
    <citation type="submission" date="2016-10" db="EMBL/GenBank/DDBJ databases">
        <authorList>
            <person name="Varghese N."/>
            <person name="Submissions S."/>
        </authorList>
    </citation>
    <scope>NUCLEOTIDE SEQUENCE [LARGE SCALE GENOMIC DNA]</scope>
    <source>
        <strain evidence="9">IBRC-M10078</strain>
    </source>
</reference>
<evidence type="ECO:0000313" key="9">
    <source>
        <dbReference type="Proteomes" id="UP000199159"/>
    </source>
</evidence>
<comment type="similarity">
    <text evidence="6">Belongs to the binding-protein-dependent transport system permease family.</text>
</comment>
<feature type="transmembrane region" description="Helical" evidence="6">
    <location>
        <begin position="304"/>
        <end position="324"/>
    </location>
</feature>
<comment type="subcellular location">
    <subcellularLocation>
        <location evidence="6">Cell membrane</location>
        <topology evidence="6">Multi-pass membrane protein</topology>
    </subcellularLocation>
    <subcellularLocation>
        <location evidence="1">Membrane</location>
        <topology evidence="1">Multi-pass membrane protein</topology>
    </subcellularLocation>
</comment>
<evidence type="ECO:0000259" key="7">
    <source>
        <dbReference type="PROSITE" id="PS50928"/>
    </source>
</evidence>
<dbReference type="Gene3D" id="1.10.3720.10">
    <property type="entry name" value="MetI-like"/>
    <property type="match status" value="1"/>
</dbReference>
<dbReference type="GO" id="GO:0055085">
    <property type="term" value="P:transmembrane transport"/>
    <property type="evidence" value="ECO:0007669"/>
    <property type="project" value="InterPro"/>
</dbReference>